<dbReference type="GO" id="GO:0000967">
    <property type="term" value="P:rRNA 5'-end processing"/>
    <property type="evidence" value="ECO:0007669"/>
    <property type="project" value="UniProtKB-UniRule"/>
</dbReference>
<comment type="subcellular location">
    <subcellularLocation>
        <location evidence="5">Cytoplasm</location>
    </subcellularLocation>
</comment>
<reference evidence="8" key="1">
    <citation type="submission" date="2016-10" db="EMBL/GenBank/DDBJ databases">
        <authorList>
            <person name="Varghese N."/>
            <person name="Submissions S."/>
        </authorList>
    </citation>
    <scope>NUCLEOTIDE SEQUENCE [LARGE SCALE GENOMIC DNA]</scope>
    <source>
        <strain evidence="8">DSM 24740</strain>
    </source>
</reference>
<name>A0A1H9IQ88_9BACT</name>
<dbReference type="PANTHER" id="PTHR33317">
    <property type="entry name" value="POLYNUCLEOTIDYL TRANSFERASE, RIBONUCLEASE H-LIKE SUPERFAMILY PROTEIN"/>
    <property type="match status" value="1"/>
</dbReference>
<dbReference type="Proteomes" id="UP000199021">
    <property type="component" value="Unassembled WGS sequence"/>
</dbReference>
<comment type="function">
    <text evidence="5">Could be a nuclease involved in processing of the 5'-end of pre-16S rRNA.</text>
</comment>
<dbReference type="EMBL" id="FOFB01000015">
    <property type="protein sequence ID" value="SEQ76931.1"/>
    <property type="molecule type" value="Genomic_DNA"/>
</dbReference>
<keyword evidence="1 5" id="KW-0963">Cytoplasm</keyword>
<dbReference type="InterPro" id="IPR006641">
    <property type="entry name" value="YqgF/RNaseH-like_dom"/>
</dbReference>
<keyword evidence="3 5" id="KW-0540">Nuclease</keyword>
<dbReference type="FunCoup" id="A0A1H9IQ88">
    <property type="interactions" value="280"/>
</dbReference>
<dbReference type="InterPro" id="IPR037027">
    <property type="entry name" value="YqgF/RNaseH-like_dom_sf"/>
</dbReference>
<dbReference type="STRING" id="478744.SAMN05444359_115102"/>
<dbReference type="SMART" id="SM00732">
    <property type="entry name" value="YqgFc"/>
    <property type="match status" value="1"/>
</dbReference>
<accession>A0A1H9IQ88</accession>
<keyword evidence="4 5" id="KW-0378">Hydrolase</keyword>
<protein>
    <recommendedName>
        <fullName evidence="5">Putative pre-16S rRNA nuclease</fullName>
        <ecNumber evidence="5">3.1.-.-</ecNumber>
    </recommendedName>
</protein>
<dbReference type="InterPro" id="IPR005227">
    <property type="entry name" value="YqgF"/>
</dbReference>
<dbReference type="InParanoid" id="A0A1H9IQ88"/>
<gene>
    <name evidence="7" type="ORF">SAMN05444359_115102</name>
</gene>
<dbReference type="InterPro" id="IPR012337">
    <property type="entry name" value="RNaseH-like_sf"/>
</dbReference>
<dbReference type="RefSeq" id="WP_090169685.1">
    <property type="nucleotide sequence ID" value="NZ_FOFB01000015.1"/>
</dbReference>
<dbReference type="Gene3D" id="3.30.420.140">
    <property type="entry name" value="YqgF/RNase H-like domain"/>
    <property type="match status" value="1"/>
</dbReference>
<dbReference type="AlphaFoldDB" id="A0A1H9IQ88"/>
<sequence length="136" mass="15727">MRILAIDYGSKKCGIAASDPLRIIATGLETIPTWQLFDWLKTYLEKEPVGDLVIGESLHKDGKPNKIHEHVIGFERKFAKLYPEITLHRQDEFRTSKRAMEALIEMGVPKMKRREKERIDKMAATIILQDFMESIT</sequence>
<keyword evidence="8" id="KW-1185">Reference proteome</keyword>
<evidence type="ECO:0000256" key="3">
    <source>
        <dbReference type="ARBA" id="ARBA00022722"/>
    </source>
</evidence>
<comment type="similarity">
    <text evidence="5">Belongs to the YqgF HJR family.</text>
</comment>
<evidence type="ECO:0000256" key="1">
    <source>
        <dbReference type="ARBA" id="ARBA00022490"/>
    </source>
</evidence>
<dbReference type="GO" id="GO:0016788">
    <property type="term" value="F:hydrolase activity, acting on ester bonds"/>
    <property type="evidence" value="ECO:0007669"/>
    <property type="project" value="UniProtKB-UniRule"/>
</dbReference>
<feature type="domain" description="YqgF/RNase H-like" evidence="6">
    <location>
        <begin position="1"/>
        <end position="99"/>
    </location>
</feature>
<dbReference type="CDD" id="cd16964">
    <property type="entry name" value="YqgF"/>
    <property type="match status" value="1"/>
</dbReference>
<dbReference type="GO" id="GO:0005829">
    <property type="term" value="C:cytosol"/>
    <property type="evidence" value="ECO:0007669"/>
    <property type="project" value="TreeGrafter"/>
</dbReference>
<dbReference type="Pfam" id="PF03652">
    <property type="entry name" value="RuvX"/>
    <property type="match status" value="1"/>
</dbReference>
<dbReference type="EC" id="3.1.-.-" evidence="5"/>
<evidence type="ECO:0000256" key="5">
    <source>
        <dbReference type="HAMAP-Rule" id="MF_00651"/>
    </source>
</evidence>
<dbReference type="PANTHER" id="PTHR33317:SF4">
    <property type="entry name" value="POLYNUCLEOTIDYL TRANSFERASE, RIBONUCLEASE H-LIKE SUPERFAMILY PROTEIN"/>
    <property type="match status" value="1"/>
</dbReference>
<evidence type="ECO:0000256" key="2">
    <source>
        <dbReference type="ARBA" id="ARBA00022517"/>
    </source>
</evidence>
<dbReference type="OrthoDB" id="9796140at2"/>
<keyword evidence="2 5" id="KW-0690">Ribosome biogenesis</keyword>
<evidence type="ECO:0000256" key="4">
    <source>
        <dbReference type="ARBA" id="ARBA00022801"/>
    </source>
</evidence>
<dbReference type="SUPFAM" id="SSF53098">
    <property type="entry name" value="Ribonuclease H-like"/>
    <property type="match status" value="1"/>
</dbReference>
<organism evidence="7 8">
    <name type="scientific">Neolewinella agarilytica</name>
    <dbReference type="NCBI Taxonomy" id="478744"/>
    <lineage>
        <taxon>Bacteria</taxon>
        <taxon>Pseudomonadati</taxon>
        <taxon>Bacteroidota</taxon>
        <taxon>Saprospiria</taxon>
        <taxon>Saprospirales</taxon>
        <taxon>Lewinellaceae</taxon>
        <taxon>Neolewinella</taxon>
    </lineage>
</organism>
<dbReference type="HAMAP" id="MF_00651">
    <property type="entry name" value="Nuclease_YqgF"/>
    <property type="match status" value="1"/>
</dbReference>
<evidence type="ECO:0000259" key="6">
    <source>
        <dbReference type="SMART" id="SM00732"/>
    </source>
</evidence>
<evidence type="ECO:0000313" key="7">
    <source>
        <dbReference type="EMBL" id="SEQ76931.1"/>
    </source>
</evidence>
<proteinExistence type="inferred from homology"/>
<evidence type="ECO:0000313" key="8">
    <source>
        <dbReference type="Proteomes" id="UP000199021"/>
    </source>
</evidence>
<dbReference type="NCBIfam" id="TIGR00250">
    <property type="entry name" value="RNAse_H_YqgF"/>
    <property type="match status" value="1"/>
</dbReference>
<dbReference type="GO" id="GO:0004518">
    <property type="term" value="F:nuclease activity"/>
    <property type="evidence" value="ECO:0007669"/>
    <property type="project" value="UniProtKB-KW"/>
</dbReference>